<feature type="transmembrane region" description="Helical" evidence="1">
    <location>
        <begin position="7"/>
        <end position="30"/>
    </location>
</feature>
<proteinExistence type="predicted"/>
<evidence type="ECO:0000313" key="3">
    <source>
        <dbReference type="Proteomes" id="UP000031883"/>
    </source>
</evidence>
<evidence type="ECO:0000313" key="2">
    <source>
        <dbReference type="EMBL" id="AJJ37347.1"/>
    </source>
</evidence>
<keyword evidence="1" id="KW-0812">Transmembrane</keyword>
<accession>A0ABN4FIU7</accession>
<sequence length="128" mass="15413">MRNKIKITLFIFLFPMLFMTIVLFLIKVLAYKNATPSYKYWNEPNLCYFITYVPDYKPYGGIGRVLKLFSNQSFFIVYNKENEKLRSSAWYFWEYQFSDEIEPEWSGIDVLYPSDNGWSGWTLNECKQ</sequence>
<evidence type="ECO:0000256" key="1">
    <source>
        <dbReference type="SAM" id="Phobius"/>
    </source>
</evidence>
<keyword evidence="3" id="KW-1185">Reference proteome</keyword>
<keyword evidence="1" id="KW-1133">Transmembrane helix</keyword>
<gene>
    <name evidence="2" type="ORF">CH54_3284</name>
</gene>
<dbReference type="EMBL" id="CP009997">
    <property type="protein sequence ID" value="AJJ37347.1"/>
    <property type="molecule type" value="Genomic_DNA"/>
</dbReference>
<keyword evidence="1" id="KW-0472">Membrane</keyword>
<dbReference type="RefSeq" id="WP_042562473.1">
    <property type="nucleotide sequence ID" value="NZ_CP009997.1"/>
</dbReference>
<protein>
    <submittedName>
        <fullName evidence="2">Uncharacterized protein</fullName>
    </submittedName>
</protein>
<name>A0ABN4FIU7_9GAMM</name>
<organism evidence="2 3">
    <name type="scientific">Yersinia rochesterensis</name>
    <dbReference type="NCBI Taxonomy" id="1604335"/>
    <lineage>
        <taxon>Bacteria</taxon>
        <taxon>Pseudomonadati</taxon>
        <taxon>Pseudomonadota</taxon>
        <taxon>Gammaproteobacteria</taxon>
        <taxon>Enterobacterales</taxon>
        <taxon>Yersiniaceae</taxon>
        <taxon>Yersinia</taxon>
    </lineage>
</organism>
<dbReference type="Proteomes" id="UP000031883">
    <property type="component" value="Chromosome"/>
</dbReference>
<reference evidence="2 3" key="1">
    <citation type="journal article" date="2015" name="Genome Announc.">
        <title>Thirty-Two Complete Genome Assemblies of Nine Yersinia Species, Including Y. pestis, Y. pseudotuberculosis, and Y. enterocolitica.</title>
        <authorList>
            <person name="Johnson S.L."/>
            <person name="Daligault H.E."/>
            <person name="Davenport K.W."/>
            <person name="Jaissle J."/>
            <person name="Frey K.G."/>
            <person name="Ladner J.T."/>
            <person name="Broomall S.M."/>
            <person name="Bishop-Lilly K.A."/>
            <person name="Bruce D.C."/>
            <person name="Coyne S.R."/>
            <person name="Gibbons H.S."/>
            <person name="Lo C.C."/>
            <person name="Munk A.C."/>
            <person name="Rosenzweig C.N."/>
            <person name="Koroleva G.I."/>
            <person name="Palacios G.F."/>
            <person name="Redden C.L."/>
            <person name="Xu Y."/>
            <person name="Minogue T.D."/>
            <person name="Chain P.S."/>
        </authorList>
    </citation>
    <scope>NUCLEOTIDE SEQUENCE [LARGE SCALE GENOMIC DNA]</scope>
    <source>
        <strain evidence="2 3">Y231</strain>
    </source>
</reference>